<dbReference type="Proteomes" id="UP000248795">
    <property type="component" value="Unassembled WGS sequence"/>
</dbReference>
<feature type="transmembrane region" description="Helical" evidence="1">
    <location>
        <begin position="90"/>
        <end position="116"/>
    </location>
</feature>
<dbReference type="GO" id="GO:0004175">
    <property type="term" value="F:endopeptidase activity"/>
    <property type="evidence" value="ECO:0007669"/>
    <property type="project" value="UniProtKB-ARBA"/>
</dbReference>
<protein>
    <submittedName>
        <fullName evidence="3">CPBP family intramembrane metalloprotease</fullName>
    </submittedName>
</protein>
<feature type="domain" description="CAAX prenyl protease 2/Lysostaphin resistance protein A-like" evidence="2">
    <location>
        <begin position="124"/>
        <end position="217"/>
    </location>
</feature>
<comment type="caution">
    <text evidence="3">The sequence shown here is derived from an EMBL/GenBank/DDBJ whole genome shotgun (WGS) entry which is preliminary data.</text>
</comment>
<feature type="transmembrane region" description="Helical" evidence="1">
    <location>
        <begin position="213"/>
        <end position="236"/>
    </location>
</feature>
<feature type="transmembrane region" description="Helical" evidence="1">
    <location>
        <begin position="46"/>
        <end position="69"/>
    </location>
</feature>
<proteinExistence type="predicted"/>
<keyword evidence="1" id="KW-1133">Transmembrane helix</keyword>
<dbReference type="GO" id="GO:0080120">
    <property type="term" value="P:CAAX-box protein maturation"/>
    <property type="evidence" value="ECO:0007669"/>
    <property type="project" value="UniProtKB-ARBA"/>
</dbReference>
<dbReference type="RefSeq" id="WP_111196223.1">
    <property type="nucleotide sequence ID" value="NZ_QKVK01000001.1"/>
</dbReference>
<keyword evidence="1" id="KW-0812">Transmembrane</keyword>
<dbReference type="AlphaFoldDB" id="A0A2W2AUG6"/>
<dbReference type="Pfam" id="PF02517">
    <property type="entry name" value="Rce1-like"/>
    <property type="match status" value="1"/>
</dbReference>
<keyword evidence="1" id="KW-0472">Membrane</keyword>
<evidence type="ECO:0000313" key="3">
    <source>
        <dbReference type="EMBL" id="PZF78895.1"/>
    </source>
</evidence>
<dbReference type="PANTHER" id="PTHR39430">
    <property type="entry name" value="MEMBRANE-ASSOCIATED PROTEASE-RELATED"/>
    <property type="match status" value="1"/>
</dbReference>
<evidence type="ECO:0000259" key="2">
    <source>
        <dbReference type="Pfam" id="PF02517"/>
    </source>
</evidence>
<evidence type="ECO:0000256" key="1">
    <source>
        <dbReference type="SAM" id="Phobius"/>
    </source>
</evidence>
<gene>
    <name evidence="3" type="ORF">DK847_03645</name>
</gene>
<feature type="transmembrane region" description="Helical" evidence="1">
    <location>
        <begin position="155"/>
        <end position="174"/>
    </location>
</feature>
<dbReference type="PANTHER" id="PTHR39430:SF1">
    <property type="entry name" value="PROTEASE"/>
    <property type="match status" value="1"/>
</dbReference>
<name>A0A2W2AUG6_9HYPH</name>
<keyword evidence="3" id="KW-0645">Protease</keyword>
<reference evidence="4" key="1">
    <citation type="submission" date="2018-06" db="EMBL/GenBank/DDBJ databases">
        <title>Aestuariibacter litoralis strain KCTC 52945T.</title>
        <authorList>
            <person name="Li X."/>
            <person name="Salam N."/>
            <person name="Li J.-L."/>
            <person name="Chen Y.-M."/>
            <person name="Yang Z.-W."/>
            <person name="Zhang L.-Y."/>
            <person name="Han M.-X."/>
            <person name="Xiao M."/>
            <person name="Li W.-J."/>
        </authorList>
    </citation>
    <scope>NUCLEOTIDE SEQUENCE [LARGE SCALE GENOMIC DNA]</scope>
    <source>
        <strain evidence="4">KCTC 52945</strain>
    </source>
</reference>
<keyword evidence="4" id="KW-1185">Reference proteome</keyword>
<keyword evidence="3" id="KW-0378">Hydrolase</keyword>
<feature type="transmembrane region" description="Helical" evidence="1">
    <location>
        <begin position="256"/>
        <end position="275"/>
    </location>
</feature>
<dbReference type="GO" id="GO:0008237">
    <property type="term" value="F:metallopeptidase activity"/>
    <property type="evidence" value="ECO:0007669"/>
    <property type="project" value="UniProtKB-KW"/>
</dbReference>
<keyword evidence="3" id="KW-0482">Metalloprotease</keyword>
<organism evidence="3 4">
    <name type="scientific">Aestuariivirga litoralis</name>
    <dbReference type="NCBI Taxonomy" id="2650924"/>
    <lineage>
        <taxon>Bacteria</taxon>
        <taxon>Pseudomonadati</taxon>
        <taxon>Pseudomonadota</taxon>
        <taxon>Alphaproteobacteria</taxon>
        <taxon>Hyphomicrobiales</taxon>
        <taxon>Aestuariivirgaceae</taxon>
        <taxon>Aestuariivirga</taxon>
    </lineage>
</organism>
<accession>A0A2W2AUG6</accession>
<dbReference type="GO" id="GO:0006508">
    <property type="term" value="P:proteolysis"/>
    <property type="evidence" value="ECO:0007669"/>
    <property type="project" value="UniProtKB-KW"/>
</dbReference>
<feature type="transmembrane region" description="Helical" evidence="1">
    <location>
        <begin position="12"/>
        <end position="34"/>
    </location>
</feature>
<dbReference type="InterPro" id="IPR003675">
    <property type="entry name" value="Rce1/LyrA-like_dom"/>
</dbReference>
<sequence length="289" mass="31242">MMQHAMPRQPLWLRLLQAPVSRIVILGGIVFYLMAWTEGRIQEVSAHPLIGTAIALGMALVVMALYAAWGRLIERRAVSELSLSGAGREWAVGGLLGVGLYTACVLLLMAVGMYRIEGFNPLSYMVPAIAMAVKSSVFEELLFRGVLFRSVEQMGGSWIAIIVSSLVFGVIHLLNPDATIAGAVYIAIEAGLLLAAAYLVTRRLWLAIGYHMMWNYVQSAVFSGIVSGGVALPGLLQVRIEGPRFYTGGSFGMEQSVFALVLCTITGALLLAIAIRRGHLVPAPWNRKA</sequence>
<dbReference type="EMBL" id="QKVK01000001">
    <property type="protein sequence ID" value="PZF78895.1"/>
    <property type="molecule type" value="Genomic_DNA"/>
</dbReference>
<evidence type="ECO:0000313" key="4">
    <source>
        <dbReference type="Proteomes" id="UP000248795"/>
    </source>
</evidence>
<feature type="transmembrane region" description="Helical" evidence="1">
    <location>
        <begin position="180"/>
        <end position="201"/>
    </location>
</feature>
<feature type="transmembrane region" description="Helical" evidence="1">
    <location>
        <begin position="122"/>
        <end position="143"/>
    </location>
</feature>